<dbReference type="InterPro" id="IPR008570">
    <property type="entry name" value="ESCRT-II_cplx_Vps25-sub"/>
</dbReference>
<proteinExistence type="inferred from homology"/>
<dbReference type="InterPro" id="IPR036390">
    <property type="entry name" value="WH_DNA-bd_sf"/>
</dbReference>
<dbReference type="Gene3D" id="1.10.10.10">
    <property type="entry name" value="Winged helix-like DNA-binding domain superfamily/Winged helix DNA-binding domain"/>
    <property type="match status" value="1"/>
</dbReference>
<evidence type="ECO:0000256" key="2">
    <source>
        <dbReference type="ARBA" id="ARBA00022448"/>
    </source>
</evidence>
<organism evidence="4 5">
    <name type="scientific">Malassezia cuniculi</name>
    <dbReference type="NCBI Taxonomy" id="948313"/>
    <lineage>
        <taxon>Eukaryota</taxon>
        <taxon>Fungi</taxon>
        <taxon>Dikarya</taxon>
        <taxon>Basidiomycota</taxon>
        <taxon>Ustilaginomycotina</taxon>
        <taxon>Malasseziomycetes</taxon>
        <taxon>Malasseziales</taxon>
        <taxon>Malasseziaceae</taxon>
        <taxon>Malassezia</taxon>
    </lineage>
</organism>
<dbReference type="SUPFAM" id="SSF46785">
    <property type="entry name" value="Winged helix' DNA-binding domain"/>
    <property type="match status" value="2"/>
</dbReference>
<dbReference type="GO" id="GO:0005198">
    <property type="term" value="F:structural molecule activity"/>
    <property type="evidence" value="ECO:0007669"/>
    <property type="project" value="TreeGrafter"/>
</dbReference>
<dbReference type="AlphaFoldDB" id="A0AAF0J5S2"/>
<dbReference type="InterPro" id="IPR036388">
    <property type="entry name" value="WH-like_DNA-bd_sf"/>
</dbReference>
<evidence type="ECO:0000256" key="3">
    <source>
        <dbReference type="ARBA" id="ARBA00022927"/>
    </source>
</evidence>
<dbReference type="InterPro" id="IPR014041">
    <property type="entry name" value="ESCRT-II_cplx_Vps25-sub_N"/>
</dbReference>
<keyword evidence="3" id="KW-0653">Protein transport</keyword>
<dbReference type="Pfam" id="PF05871">
    <property type="entry name" value="ESCRT-II"/>
    <property type="match status" value="1"/>
</dbReference>
<accession>A0AAF0J5S2</accession>
<dbReference type="PANTHER" id="PTHR13149:SF0">
    <property type="entry name" value="VACUOLAR PROTEIN-SORTING-ASSOCIATED PROTEIN 25"/>
    <property type="match status" value="1"/>
</dbReference>
<dbReference type="GO" id="GO:0000814">
    <property type="term" value="C:ESCRT II complex"/>
    <property type="evidence" value="ECO:0007669"/>
    <property type="project" value="InterPro"/>
</dbReference>
<gene>
    <name evidence="4" type="ORF">MCUN1_001626</name>
</gene>
<evidence type="ECO:0000256" key="1">
    <source>
        <dbReference type="ARBA" id="ARBA00009674"/>
    </source>
</evidence>
<dbReference type="GO" id="GO:0042803">
    <property type="term" value="F:protein homodimerization activity"/>
    <property type="evidence" value="ECO:0007669"/>
    <property type="project" value="TreeGrafter"/>
</dbReference>
<evidence type="ECO:0008006" key="6">
    <source>
        <dbReference type="Google" id="ProtNLM"/>
    </source>
</evidence>
<sequence>MNSHGAFEFPPLHSFAPFYTLQPNIQTAQTQIEHWGQLVLSYCAVHRRFTIDAYGEFEQVGPLFRNEALDRAASPELIRLILAHLVSKGRAVYDPPLPRGVKAPTIEKTPSDSRTNARSASSGIVYAPSDATAYRATIYWKLPEEWADALASWVSDTGQNGSIFTLFELVHGDFGKKYGELPLSLLRLAIEVLTKRGRAQLVKGTGDGEWADGVKIV</sequence>
<protein>
    <recommendedName>
        <fullName evidence="6">Vacuolar protein-sorting-associated protein 25</fullName>
    </recommendedName>
</protein>
<dbReference type="Proteomes" id="UP001219933">
    <property type="component" value="Chromosome 2"/>
</dbReference>
<evidence type="ECO:0000313" key="5">
    <source>
        <dbReference type="Proteomes" id="UP001219933"/>
    </source>
</evidence>
<keyword evidence="2" id="KW-0813">Transport</keyword>
<comment type="similarity">
    <text evidence="1">Belongs to the VPS25 family.</text>
</comment>
<dbReference type="Gene3D" id="1.10.10.570">
    <property type="entry name" value="Winged helix' DNA-binding domain. Chain C. Domain 1"/>
    <property type="match status" value="1"/>
</dbReference>
<keyword evidence="5" id="KW-1185">Reference proteome</keyword>
<evidence type="ECO:0000313" key="4">
    <source>
        <dbReference type="EMBL" id="WFD34782.1"/>
    </source>
</evidence>
<dbReference type="PANTHER" id="PTHR13149">
    <property type="entry name" value="VACUOLAR PROTEIN SORTING-ASSOCIATED PROTEIN VPS25"/>
    <property type="match status" value="1"/>
</dbReference>
<reference evidence="4" key="1">
    <citation type="submission" date="2023-03" db="EMBL/GenBank/DDBJ databases">
        <title>Mating type loci evolution in Malassezia.</title>
        <authorList>
            <person name="Coelho M.A."/>
        </authorList>
    </citation>
    <scope>NUCLEOTIDE SEQUENCE</scope>
    <source>
        <strain evidence="4">CBS 11721</strain>
    </source>
</reference>
<dbReference type="GO" id="GO:0043328">
    <property type="term" value="P:protein transport to vacuole involved in ubiquitin-dependent protein catabolic process via the multivesicular body sorting pathway"/>
    <property type="evidence" value="ECO:0007669"/>
    <property type="project" value="TreeGrafter"/>
</dbReference>
<name>A0AAF0J5S2_9BASI</name>
<dbReference type="EMBL" id="CP119878">
    <property type="protein sequence ID" value="WFD34782.1"/>
    <property type="molecule type" value="Genomic_DNA"/>
</dbReference>